<keyword evidence="1" id="KW-0560">Oxidoreductase</keyword>
<organism evidence="3 4">
    <name type="scientific">Thermosporothrix hazakensis</name>
    <dbReference type="NCBI Taxonomy" id="644383"/>
    <lineage>
        <taxon>Bacteria</taxon>
        <taxon>Bacillati</taxon>
        <taxon>Chloroflexota</taxon>
        <taxon>Ktedonobacteria</taxon>
        <taxon>Ktedonobacterales</taxon>
        <taxon>Thermosporotrichaceae</taxon>
        <taxon>Thermosporothrix</taxon>
    </lineage>
</organism>
<dbReference type="GO" id="GO:0016627">
    <property type="term" value="F:oxidoreductase activity, acting on the CH-CH group of donors"/>
    <property type="evidence" value="ECO:0007669"/>
    <property type="project" value="TreeGrafter"/>
</dbReference>
<sequence length="135" mass="15741">MTAQFSERAQAYLQEPNIAVLSTLNEDGSSQLTPVWYLLEDDGTIILNTQKHLRKAKNMFRDARVALCIQDGMRYVTINGIVEISQDRARVQDELARLIARYIDREETRQQYREIFGRQDRISLHFQPINVIESL</sequence>
<dbReference type="InterPro" id="IPR052019">
    <property type="entry name" value="F420H2_bilvrd_red/Heme_oxyg"/>
</dbReference>
<dbReference type="EMBL" id="QKUF01000002">
    <property type="protein sequence ID" value="PZW34270.1"/>
    <property type="molecule type" value="Genomic_DNA"/>
</dbReference>
<evidence type="ECO:0000259" key="2">
    <source>
        <dbReference type="Pfam" id="PF01243"/>
    </source>
</evidence>
<comment type="caution">
    <text evidence="3">The sequence shown here is derived from an EMBL/GenBank/DDBJ whole genome shotgun (WGS) entry which is preliminary data.</text>
</comment>
<dbReference type="Gene3D" id="2.30.110.10">
    <property type="entry name" value="Electron Transport, Fmn-binding Protein, Chain A"/>
    <property type="match status" value="1"/>
</dbReference>
<dbReference type="AlphaFoldDB" id="A0A326UAV1"/>
<dbReference type="Proteomes" id="UP000248806">
    <property type="component" value="Unassembled WGS sequence"/>
</dbReference>
<dbReference type="GO" id="GO:0005829">
    <property type="term" value="C:cytosol"/>
    <property type="evidence" value="ECO:0007669"/>
    <property type="project" value="TreeGrafter"/>
</dbReference>
<dbReference type="InterPro" id="IPR011576">
    <property type="entry name" value="Pyridox_Oxase_N"/>
</dbReference>
<gene>
    <name evidence="3" type="ORF">EI42_01107</name>
</gene>
<feature type="domain" description="Pyridoxamine 5'-phosphate oxidase N-terminal" evidence="2">
    <location>
        <begin position="6"/>
        <end position="114"/>
    </location>
</feature>
<reference evidence="3 4" key="1">
    <citation type="submission" date="2018-06" db="EMBL/GenBank/DDBJ databases">
        <title>Genomic Encyclopedia of Archaeal and Bacterial Type Strains, Phase II (KMG-II): from individual species to whole genera.</title>
        <authorList>
            <person name="Goeker M."/>
        </authorList>
    </citation>
    <scope>NUCLEOTIDE SEQUENCE [LARGE SCALE GENOMIC DNA]</scope>
    <source>
        <strain evidence="3 4">ATCC BAA-1881</strain>
    </source>
</reference>
<dbReference type="OrthoDB" id="159904at2"/>
<dbReference type="RefSeq" id="WP_111319679.1">
    <property type="nucleotide sequence ID" value="NZ_BIFX01000001.1"/>
</dbReference>
<dbReference type="InterPro" id="IPR012349">
    <property type="entry name" value="Split_barrel_FMN-bd"/>
</dbReference>
<keyword evidence="4" id="KW-1185">Reference proteome</keyword>
<protein>
    <submittedName>
        <fullName evidence="3">PPOX class probable F420-dependent enzyme</fullName>
    </submittedName>
</protein>
<dbReference type="InterPro" id="IPR019920">
    <property type="entry name" value="F420-binding_dom_put"/>
</dbReference>
<proteinExistence type="predicted"/>
<evidence type="ECO:0000313" key="4">
    <source>
        <dbReference type="Proteomes" id="UP000248806"/>
    </source>
</evidence>
<accession>A0A326UAV1</accession>
<dbReference type="Pfam" id="PF01243">
    <property type="entry name" value="PNPOx_N"/>
    <property type="match status" value="1"/>
</dbReference>
<evidence type="ECO:0000256" key="1">
    <source>
        <dbReference type="ARBA" id="ARBA00023002"/>
    </source>
</evidence>
<dbReference type="PANTHER" id="PTHR35176:SF6">
    <property type="entry name" value="HEME OXYGENASE HI_0854-RELATED"/>
    <property type="match status" value="1"/>
</dbReference>
<evidence type="ECO:0000313" key="3">
    <source>
        <dbReference type="EMBL" id="PZW34270.1"/>
    </source>
</evidence>
<dbReference type="PANTHER" id="PTHR35176">
    <property type="entry name" value="HEME OXYGENASE HI_0854-RELATED"/>
    <property type="match status" value="1"/>
</dbReference>
<dbReference type="NCBIfam" id="TIGR03618">
    <property type="entry name" value="Rv1155_F420"/>
    <property type="match status" value="1"/>
</dbReference>
<dbReference type="GO" id="GO:0070967">
    <property type="term" value="F:coenzyme F420 binding"/>
    <property type="evidence" value="ECO:0007669"/>
    <property type="project" value="TreeGrafter"/>
</dbReference>
<dbReference type="SUPFAM" id="SSF50475">
    <property type="entry name" value="FMN-binding split barrel"/>
    <property type="match status" value="1"/>
</dbReference>
<name>A0A326UAV1_THEHA</name>